<evidence type="ECO:0000259" key="1">
    <source>
        <dbReference type="PROSITE" id="PS50112"/>
    </source>
</evidence>
<dbReference type="CDD" id="cd01948">
    <property type="entry name" value="EAL"/>
    <property type="match status" value="1"/>
</dbReference>
<feature type="domain" description="PAS" evidence="1">
    <location>
        <begin position="118"/>
        <end position="193"/>
    </location>
</feature>
<dbReference type="PANTHER" id="PTHR44757:SF2">
    <property type="entry name" value="BIOFILM ARCHITECTURE MAINTENANCE PROTEIN MBAA"/>
    <property type="match status" value="1"/>
</dbReference>
<dbReference type="InterPro" id="IPR035919">
    <property type="entry name" value="EAL_sf"/>
</dbReference>
<dbReference type="CDD" id="cd01949">
    <property type="entry name" value="GGDEF"/>
    <property type="match status" value="1"/>
</dbReference>
<dbReference type="SUPFAM" id="SSF141868">
    <property type="entry name" value="EAL domain-like"/>
    <property type="match status" value="1"/>
</dbReference>
<dbReference type="InterPro" id="IPR001633">
    <property type="entry name" value="EAL_dom"/>
</dbReference>
<feature type="domain" description="EAL" evidence="2">
    <location>
        <begin position="422"/>
        <end position="675"/>
    </location>
</feature>
<proteinExistence type="predicted"/>
<evidence type="ECO:0000259" key="2">
    <source>
        <dbReference type="PROSITE" id="PS50883"/>
    </source>
</evidence>
<evidence type="ECO:0000259" key="3">
    <source>
        <dbReference type="PROSITE" id="PS50887"/>
    </source>
</evidence>
<dbReference type="InterPro" id="IPR000014">
    <property type="entry name" value="PAS"/>
</dbReference>
<dbReference type="OrthoDB" id="9762141at2"/>
<dbReference type="Gene3D" id="3.20.20.450">
    <property type="entry name" value="EAL domain"/>
    <property type="match status" value="1"/>
</dbReference>
<dbReference type="InterPro" id="IPR000160">
    <property type="entry name" value="GGDEF_dom"/>
</dbReference>
<dbReference type="CDD" id="cd00130">
    <property type="entry name" value="PAS"/>
    <property type="match status" value="2"/>
</dbReference>
<evidence type="ECO:0000313" key="4">
    <source>
        <dbReference type="EMBL" id="BAT71753.1"/>
    </source>
</evidence>
<dbReference type="SMART" id="SM00052">
    <property type="entry name" value="EAL"/>
    <property type="match status" value="1"/>
</dbReference>
<accession>A0A0S3QTU8</accession>
<name>A0A0S3QTU8_THET7</name>
<dbReference type="Proteomes" id="UP000063234">
    <property type="component" value="Chromosome"/>
</dbReference>
<dbReference type="InterPro" id="IPR029787">
    <property type="entry name" value="Nucleotide_cyclase"/>
</dbReference>
<protein>
    <submittedName>
        <fullName evidence="4">Signal transduction protein</fullName>
    </submittedName>
</protein>
<dbReference type="Gene3D" id="3.30.70.270">
    <property type="match status" value="1"/>
</dbReference>
<keyword evidence="5" id="KW-1185">Reference proteome</keyword>
<sequence>MLKQQNDFLELFLGENPAPLFVVKLIDVCKGIPLYISEGIERLTGYSRDEMGPDWWITNLHPEDRERVLKNQEGLLRDGYIIRDYRIRKKNGGYIWVREESRLVEKEGNRYLLGYWTDITELKEQLELFNILANNAPVAIFLYEDKFVYANPAALEITGYSLEELKNKYVWDIVHPDEREKVKEIVQKRLNCENIHTEIDDLVILTKDGNERVLKFYIDTVTYKGKCMGLAIGLDITEQIELEEELLKITFYDPLTGLPNRLLFLEKLKSLIPLASRRKEKLGVVILDISHFEEINANYGTEKGDEILKEVASRLKKTLRKEDLIGRFFGDQFNIALTGIKNKDSLITSLDKIKSIFNRPFRINSHEVFLNASFGVAVFPDDGREAEELLRKAELALKTSREIGEGAVSFYSREMELQAVEEVVLKSSMKEAIEREEFFLCYQPILRLSDCKIVGIEALVRWKHPEFGIICPIKFIPIAERTGLIRELGNFVLDKALRDLSELQREGFEIFVAVNFSMKQFNEPNLERQIEEALRKYSISPEKLLFEITESTAMEDPEKTKKILSKLKEVGIRVAIDDFGTGYSSMNYLIEFDVDKIKVDRSFVNAMSESEKAKNVVKTIIDLSHNIGAAALAEGIESEEQLNMLKEMGCDEGQGYFFSPPVPYDKLLEVLKNYGSTNQRSPERE</sequence>
<dbReference type="EMBL" id="AP013035">
    <property type="protein sequence ID" value="BAT71753.1"/>
    <property type="molecule type" value="Genomic_DNA"/>
</dbReference>
<dbReference type="SUPFAM" id="SSF55073">
    <property type="entry name" value="Nucleotide cyclase"/>
    <property type="match status" value="1"/>
</dbReference>
<dbReference type="PROSITE" id="PS50112">
    <property type="entry name" value="PAS"/>
    <property type="match status" value="2"/>
</dbReference>
<reference evidence="5" key="1">
    <citation type="journal article" date="2018" name="Science">
        <title>A primordial and reversible TCA cycle in a facultatively chemolithoautotrophic thermophile.</title>
        <authorList>
            <person name="Nunoura T."/>
            <person name="Chikaraishi Y."/>
            <person name="Izaki R."/>
            <person name="Suwa T."/>
            <person name="Sato T."/>
            <person name="Harada T."/>
            <person name="Mori K."/>
            <person name="Kato Y."/>
            <person name="Miyazaki M."/>
            <person name="Shimamura S."/>
            <person name="Yanagawa K."/>
            <person name="Shuto A."/>
            <person name="Ohkouchi N."/>
            <person name="Fujita N."/>
            <person name="Takaki Y."/>
            <person name="Atomi H."/>
            <person name="Takai K."/>
        </authorList>
    </citation>
    <scope>NUCLEOTIDE SEQUENCE [LARGE SCALE GENOMIC DNA]</scope>
    <source>
        <strain evidence="5">DSM 17441 / JCM 13301 / NBRC 103674 / ABI70S6</strain>
    </source>
</reference>
<dbReference type="InterPro" id="IPR013655">
    <property type="entry name" value="PAS_fold_3"/>
</dbReference>
<dbReference type="Gene3D" id="3.30.450.20">
    <property type="entry name" value="PAS domain"/>
    <property type="match status" value="2"/>
</dbReference>
<feature type="domain" description="GGDEF" evidence="3">
    <location>
        <begin position="280"/>
        <end position="413"/>
    </location>
</feature>
<dbReference type="KEGG" id="ttk:TST_0953"/>
<gene>
    <name evidence="4" type="ORF">TST_0953</name>
</gene>
<dbReference type="PATRIC" id="fig|1298851.3.peg.989"/>
<dbReference type="Pfam" id="PF08447">
    <property type="entry name" value="PAS_3"/>
    <property type="match status" value="2"/>
</dbReference>
<dbReference type="Pfam" id="PF00563">
    <property type="entry name" value="EAL"/>
    <property type="match status" value="1"/>
</dbReference>
<dbReference type="InterPro" id="IPR035965">
    <property type="entry name" value="PAS-like_dom_sf"/>
</dbReference>
<dbReference type="InterPro" id="IPR043128">
    <property type="entry name" value="Rev_trsase/Diguanyl_cyclase"/>
</dbReference>
<dbReference type="InterPro" id="IPR001610">
    <property type="entry name" value="PAC"/>
</dbReference>
<dbReference type="RefSeq" id="WP_068549749.1">
    <property type="nucleotide sequence ID" value="NZ_AP013035.1"/>
</dbReference>
<organism evidence="4 5">
    <name type="scientific">Thermosulfidibacter takaii (strain DSM 17441 / JCM 13301 / NBRC 103674 / ABI70S6)</name>
    <dbReference type="NCBI Taxonomy" id="1298851"/>
    <lineage>
        <taxon>Bacteria</taxon>
        <taxon>Pseudomonadati</taxon>
        <taxon>Thermosulfidibacterota</taxon>
        <taxon>Thermosulfidibacteria</taxon>
        <taxon>Thermosulfidibacterales</taxon>
        <taxon>Thermosulfidibacteraceae</taxon>
    </lineage>
</organism>
<dbReference type="PROSITE" id="PS50887">
    <property type="entry name" value="GGDEF"/>
    <property type="match status" value="1"/>
</dbReference>
<dbReference type="STRING" id="1298851.TST_0953"/>
<dbReference type="AlphaFoldDB" id="A0A0S3QTU8"/>
<dbReference type="SMART" id="SM00086">
    <property type="entry name" value="PAC"/>
    <property type="match status" value="2"/>
</dbReference>
<evidence type="ECO:0000313" key="5">
    <source>
        <dbReference type="Proteomes" id="UP000063234"/>
    </source>
</evidence>
<dbReference type="PANTHER" id="PTHR44757">
    <property type="entry name" value="DIGUANYLATE CYCLASE DGCP"/>
    <property type="match status" value="1"/>
</dbReference>
<dbReference type="SMART" id="SM00267">
    <property type="entry name" value="GGDEF"/>
    <property type="match status" value="1"/>
</dbReference>
<dbReference type="SMART" id="SM00091">
    <property type="entry name" value="PAS"/>
    <property type="match status" value="2"/>
</dbReference>
<dbReference type="InterPro" id="IPR052155">
    <property type="entry name" value="Biofilm_reg_signaling"/>
</dbReference>
<dbReference type="NCBIfam" id="TIGR00254">
    <property type="entry name" value="GGDEF"/>
    <property type="match status" value="1"/>
</dbReference>
<dbReference type="PROSITE" id="PS50883">
    <property type="entry name" value="EAL"/>
    <property type="match status" value="1"/>
</dbReference>
<dbReference type="NCBIfam" id="TIGR00229">
    <property type="entry name" value="sensory_box"/>
    <property type="match status" value="2"/>
</dbReference>
<feature type="domain" description="PAS" evidence="1">
    <location>
        <begin position="30"/>
        <end position="79"/>
    </location>
</feature>
<dbReference type="Pfam" id="PF00990">
    <property type="entry name" value="GGDEF"/>
    <property type="match status" value="1"/>
</dbReference>
<dbReference type="SUPFAM" id="SSF55785">
    <property type="entry name" value="PYP-like sensor domain (PAS domain)"/>
    <property type="match status" value="2"/>
</dbReference>